<evidence type="ECO:0000313" key="2">
    <source>
        <dbReference type="EMBL" id="QFS42627.1"/>
    </source>
</evidence>
<dbReference type="InterPro" id="IPR036380">
    <property type="entry name" value="Isochorismatase-like_sf"/>
</dbReference>
<sequence length="178" mass="20597">MNFCLFIIDIQNGFITPNTSHIPQRVKSLLEQNIFKHVIFTKFINTLNSPYVKYLHWHNLISEIEQKIVDDIEPFAQVIFDKTIYTACNEETLNFLKSNDIQKVFICGLDTESCVLKTAIDFFENNIISYILEYYSASTGGDKFHQAGILILSQMIGVNHIVTEPLDRQNLNKYLQLV</sequence>
<keyword evidence="3" id="KW-1185">Reference proteome</keyword>
<evidence type="ECO:0000259" key="1">
    <source>
        <dbReference type="Pfam" id="PF00857"/>
    </source>
</evidence>
<keyword evidence="2" id="KW-0378">Hydrolase</keyword>
<accession>A0A5P8VQM2</accession>
<dbReference type="Pfam" id="PF00857">
    <property type="entry name" value="Isochorismatase"/>
    <property type="match status" value="1"/>
</dbReference>
<reference evidence="2 3" key="1">
    <citation type="submission" date="2019-10" db="EMBL/GenBank/DDBJ databases">
        <title>Genomic and transcriptomic insights into the perfect genentic adaptation of a filamentous nitrogen-fixing cyanobacterium to rice fields.</title>
        <authorList>
            <person name="Chen Z."/>
        </authorList>
    </citation>
    <scope>NUCLEOTIDE SEQUENCE [LARGE SCALE GENOMIC DNA]</scope>
    <source>
        <strain evidence="2">CCNUC1</strain>
    </source>
</reference>
<dbReference type="EMBL" id="CP045226">
    <property type="protein sequence ID" value="QFS42627.1"/>
    <property type="molecule type" value="Genomic_DNA"/>
</dbReference>
<proteinExistence type="predicted"/>
<dbReference type="RefSeq" id="WP_118165439.1">
    <property type="nucleotide sequence ID" value="NZ_CP045226.1"/>
</dbReference>
<dbReference type="InterPro" id="IPR000868">
    <property type="entry name" value="Isochorismatase-like_dom"/>
</dbReference>
<feature type="domain" description="Isochorismatase-like" evidence="1">
    <location>
        <begin position="4"/>
        <end position="156"/>
    </location>
</feature>
<protein>
    <submittedName>
        <fullName evidence="2">Cysteine hydrolase</fullName>
    </submittedName>
</protein>
<dbReference type="AlphaFoldDB" id="A0A5P8VQM2"/>
<dbReference type="KEGG" id="nsh:GXM_00100"/>
<dbReference type="GO" id="GO:0016787">
    <property type="term" value="F:hydrolase activity"/>
    <property type="evidence" value="ECO:0007669"/>
    <property type="project" value="UniProtKB-KW"/>
</dbReference>
<gene>
    <name evidence="2" type="ORF">GXM_00100</name>
</gene>
<name>A0A5P8VQM2_9NOSO</name>
<evidence type="ECO:0000313" key="3">
    <source>
        <dbReference type="Proteomes" id="UP000326678"/>
    </source>
</evidence>
<dbReference type="Gene3D" id="3.40.50.850">
    <property type="entry name" value="Isochorismatase-like"/>
    <property type="match status" value="1"/>
</dbReference>
<organism evidence="2 3">
    <name type="scientific">Nostoc sphaeroides CCNUC1</name>
    <dbReference type="NCBI Taxonomy" id="2653204"/>
    <lineage>
        <taxon>Bacteria</taxon>
        <taxon>Bacillati</taxon>
        <taxon>Cyanobacteriota</taxon>
        <taxon>Cyanophyceae</taxon>
        <taxon>Nostocales</taxon>
        <taxon>Nostocaceae</taxon>
        <taxon>Nostoc</taxon>
    </lineage>
</organism>
<dbReference type="CDD" id="cd00431">
    <property type="entry name" value="cysteine_hydrolases"/>
    <property type="match status" value="1"/>
</dbReference>
<dbReference type="SUPFAM" id="SSF52499">
    <property type="entry name" value="Isochorismatase-like hydrolases"/>
    <property type="match status" value="1"/>
</dbReference>
<dbReference type="Proteomes" id="UP000326678">
    <property type="component" value="Chromosome Gxm1"/>
</dbReference>